<keyword evidence="2" id="KW-1185">Reference proteome</keyword>
<dbReference type="RefSeq" id="WP_126535758.1">
    <property type="nucleotide sequence ID" value="NZ_BSPM01000008.1"/>
</dbReference>
<sequence length="203" mass="21800">MSPGSREPIVVADAGPLIRLAAAGLLDSLRGLNRRIVLVDRVADEVYGDPGKPYADVVADWVRSMGPAIFHAVTVTGAGIAALRGRPRTPEEDAALKAALRNSGELAVREFVDRWRPEETTGAIVLYEDRKVVSLFMESEYPVTLMTTRAFARLVGEWGVNVDAVAALEAVADRYDLKPAVVSEIDPDVPPDLRPNPTGGSPS</sequence>
<organism evidence="1 2">
    <name type="scientific">Oharaeibacter diazotrophicus</name>
    <dbReference type="NCBI Taxonomy" id="1920512"/>
    <lineage>
        <taxon>Bacteria</taxon>
        <taxon>Pseudomonadati</taxon>
        <taxon>Pseudomonadota</taxon>
        <taxon>Alphaproteobacteria</taxon>
        <taxon>Hyphomicrobiales</taxon>
        <taxon>Pleomorphomonadaceae</taxon>
        <taxon>Oharaeibacter</taxon>
    </lineage>
</organism>
<gene>
    <name evidence="1" type="ORF">EDD54_1139</name>
</gene>
<dbReference type="OrthoDB" id="8003557at2"/>
<evidence type="ECO:0000313" key="2">
    <source>
        <dbReference type="Proteomes" id="UP000294547"/>
    </source>
</evidence>
<dbReference type="AlphaFoldDB" id="A0A4R6RL59"/>
<reference evidence="1 2" key="1">
    <citation type="submission" date="2019-03" db="EMBL/GenBank/DDBJ databases">
        <title>Genomic Encyclopedia of Type Strains, Phase IV (KMG-IV): sequencing the most valuable type-strain genomes for metagenomic binning, comparative biology and taxonomic classification.</title>
        <authorList>
            <person name="Goeker M."/>
        </authorList>
    </citation>
    <scope>NUCLEOTIDE SEQUENCE [LARGE SCALE GENOMIC DNA]</scope>
    <source>
        <strain evidence="1 2">DSM 102969</strain>
    </source>
</reference>
<dbReference type="Proteomes" id="UP000294547">
    <property type="component" value="Unassembled WGS sequence"/>
</dbReference>
<accession>A0A4R6RL59</accession>
<proteinExistence type="predicted"/>
<evidence type="ECO:0000313" key="1">
    <source>
        <dbReference type="EMBL" id="TDP87250.1"/>
    </source>
</evidence>
<comment type="caution">
    <text evidence="1">The sequence shown here is derived from an EMBL/GenBank/DDBJ whole genome shotgun (WGS) entry which is preliminary data.</text>
</comment>
<dbReference type="EMBL" id="SNXY01000006">
    <property type="protein sequence ID" value="TDP87250.1"/>
    <property type="molecule type" value="Genomic_DNA"/>
</dbReference>
<protein>
    <submittedName>
        <fullName evidence="1">Uncharacterized protein</fullName>
    </submittedName>
</protein>
<name>A0A4R6RL59_9HYPH</name>